<protein>
    <submittedName>
        <fullName evidence="1">Uncharacterized protein</fullName>
    </submittedName>
</protein>
<evidence type="ECO:0000313" key="2">
    <source>
        <dbReference type="Proteomes" id="UP000253961"/>
    </source>
</evidence>
<keyword evidence="2" id="KW-1185">Reference proteome</keyword>
<gene>
    <name evidence="1" type="ORF">DU508_00755</name>
</gene>
<dbReference type="EMBL" id="QPKV01000001">
    <property type="protein sequence ID" value="RDC58562.1"/>
    <property type="molecule type" value="Genomic_DNA"/>
</dbReference>
<organism evidence="1 2">
    <name type="scientific">Pedobacter chinensis</name>
    <dbReference type="NCBI Taxonomy" id="2282421"/>
    <lineage>
        <taxon>Bacteria</taxon>
        <taxon>Pseudomonadati</taxon>
        <taxon>Bacteroidota</taxon>
        <taxon>Sphingobacteriia</taxon>
        <taxon>Sphingobacteriales</taxon>
        <taxon>Sphingobacteriaceae</taxon>
        <taxon>Pedobacter</taxon>
    </lineage>
</organism>
<evidence type="ECO:0000313" key="1">
    <source>
        <dbReference type="EMBL" id="RDC58562.1"/>
    </source>
</evidence>
<proteinExistence type="predicted"/>
<comment type="caution">
    <text evidence="1">The sequence shown here is derived from an EMBL/GenBank/DDBJ whole genome shotgun (WGS) entry which is preliminary data.</text>
</comment>
<reference evidence="1 2" key="1">
    <citation type="submission" date="2018-07" db="EMBL/GenBank/DDBJ databases">
        <title>Pedobacter sp. nov., isolated from soil.</title>
        <authorList>
            <person name="Zhou L.Y."/>
            <person name="Du Z.J."/>
        </authorList>
    </citation>
    <scope>NUCLEOTIDE SEQUENCE [LARGE SCALE GENOMIC DNA]</scope>
    <source>
        <strain evidence="1 2">JDX94</strain>
    </source>
</reference>
<name>A0A369Q245_9SPHI</name>
<dbReference type="Proteomes" id="UP000253961">
    <property type="component" value="Unassembled WGS sequence"/>
</dbReference>
<sequence>MTTIDEKIITLIKIDHVKIRGFVILNKLKNLQAMENRLKLKYNKTPNRCGFCTFRLEILPASERQQLMEK</sequence>
<accession>A0A369Q245</accession>
<dbReference type="AlphaFoldDB" id="A0A369Q245"/>